<comment type="caution">
    <text evidence="8">The sequence shown here is derived from an EMBL/GenBank/DDBJ whole genome shotgun (WGS) entry which is preliminary data.</text>
</comment>
<keyword evidence="8" id="KW-0969">Cilium</keyword>
<dbReference type="GO" id="GO:0030694">
    <property type="term" value="C:bacterial-type flagellum basal body, rod"/>
    <property type="evidence" value="ECO:0007669"/>
    <property type="project" value="InterPro"/>
</dbReference>
<keyword evidence="8" id="KW-0966">Cell projection</keyword>
<comment type="subunit">
    <text evidence="6">The basal body constitutes a major portion of the flagellar organelle and consists of a number of rings mounted on a central rod.</text>
</comment>
<evidence type="ECO:0000256" key="5">
    <source>
        <dbReference type="ARBA" id="ARBA00024934"/>
    </source>
</evidence>
<dbReference type="PANTHER" id="PTHR30435:SF12">
    <property type="entry name" value="FLAGELLAR BASAL BODY ROD PROTEIN FLGB"/>
    <property type="match status" value="1"/>
</dbReference>
<dbReference type="PANTHER" id="PTHR30435">
    <property type="entry name" value="FLAGELLAR PROTEIN"/>
    <property type="match status" value="1"/>
</dbReference>
<comment type="function">
    <text evidence="5 6">Structural component of flagellum, the bacterial motility apparatus. Part of the rod structure of flagellar basal body.</text>
</comment>
<comment type="similarity">
    <text evidence="2 6">Belongs to the flagella basal body rod proteins family.</text>
</comment>
<name>A0AB33Z315_9GAMM</name>
<dbReference type="EMBL" id="ASHL01000002">
    <property type="protein sequence ID" value="EPD13740.1"/>
    <property type="molecule type" value="Genomic_DNA"/>
</dbReference>
<evidence type="ECO:0000313" key="9">
    <source>
        <dbReference type="Proteomes" id="UP000015462"/>
    </source>
</evidence>
<keyword evidence="9" id="KW-1185">Reference proteome</keyword>
<evidence type="ECO:0000313" key="8">
    <source>
        <dbReference type="EMBL" id="EPD13740.1"/>
    </source>
</evidence>
<evidence type="ECO:0000256" key="6">
    <source>
        <dbReference type="PIRNR" id="PIRNR002889"/>
    </source>
</evidence>
<evidence type="ECO:0000256" key="3">
    <source>
        <dbReference type="ARBA" id="ARBA00014376"/>
    </source>
</evidence>
<evidence type="ECO:0000256" key="4">
    <source>
        <dbReference type="ARBA" id="ARBA00023143"/>
    </source>
</evidence>
<dbReference type="PIRSF" id="PIRSF002889">
    <property type="entry name" value="Rod_FlgB"/>
    <property type="match status" value="1"/>
</dbReference>
<gene>
    <name evidence="8" type="ORF">L196_04366</name>
</gene>
<organism evidence="8 9">
    <name type="scientific">Cycloclasticus pugetii</name>
    <dbReference type="NCBI Taxonomy" id="34068"/>
    <lineage>
        <taxon>Bacteria</taxon>
        <taxon>Pseudomonadati</taxon>
        <taxon>Pseudomonadota</taxon>
        <taxon>Gammaproteobacteria</taxon>
        <taxon>Thiotrichales</taxon>
        <taxon>Piscirickettsiaceae</taxon>
        <taxon>Cycloclasticus</taxon>
    </lineage>
</organism>
<dbReference type="AlphaFoldDB" id="A0AB33Z315"/>
<sequence>MATTIDSLFGVHEQALIYRSKRAEVLASNMANADTPGYKARDFDFKSVLNRLNTAAGHVTQTHHQHIGFDKTPATVALAYRTPLSASLDGNTVDAQVEQAKYAQNAMDYQTSLRFVNGKISSYLSALRGE</sequence>
<accession>A0AB33Z315</accession>
<evidence type="ECO:0000256" key="1">
    <source>
        <dbReference type="ARBA" id="ARBA00004117"/>
    </source>
</evidence>
<comment type="subcellular location">
    <subcellularLocation>
        <location evidence="1 6">Bacterial flagellum basal body</location>
    </subcellularLocation>
</comment>
<dbReference type="RefSeq" id="WP_016390083.1">
    <property type="nucleotide sequence ID" value="NZ_FQZJ01000001.1"/>
</dbReference>
<dbReference type="InterPro" id="IPR019776">
    <property type="entry name" value="Flagellar_basal_body_rod_CS"/>
</dbReference>
<dbReference type="Pfam" id="PF00460">
    <property type="entry name" value="Flg_bb_rod"/>
    <property type="match status" value="1"/>
</dbReference>
<dbReference type="GO" id="GO:0071978">
    <property type="term" value="P:bacterial-type flagellum-dependent swarming motility"/>
    <property type="evidence" value="ECO:0007669"/>
    <property type="project" value="TreeGrafter"/>
</dbReference>
<dbReference type="InterPro" id="IPR006300">
    <property type="entry name" value="FlgB"/>
</dbReference>
<proteinExistence type="inferred from homology"/>
<dbReference type="InterPro" id="IPR001444">
    <property type="entry name" value="Flag_bb_rod_N"/>
</dbReference>
<dbReference type="Proteomes" id="UP000015462">
    <property type="component" value="Unassembled WGS sequence"/>
</dbReference>
<protein>
    <recommendedName>
        <fullName evidence="3 6">Flagellar basal body rod protein FlgB</fullName>
    </recommendedName>
</protein>
<feature type="domain" description="Flagellar basal body rod protein N-terminal" evidence="7">
    <location>
        <begin position="11"/>
        <end position="39"/>
    </location>
</feature>
<dbReference type="NCBIfam" id="TIGR01396">
    <property type="entry name" value="FlgB"/>
    <property type="match status" value="1"/>
</dbReference>
<evidence type="ECO:0000259" key="7">
    <source>
        <dbReference type="Pfam" id="PF00460"/>
    </source>
</evidence>
<keyword evidence="4 6" id="KW-0975">Bacterial flagellum</keyword>
<reference evidence="8 9" key="1">
    <citation type="journal article" date="2013" name="Genome Announc.">
        <title>Genome Sequence of the Pyrene- and Fluoranthene-Degrading Bacterium Cycloclasticus sp. Strain PY97M.</title>
        <authorList>
            <person name="Cui Z."/>
            <person name="Xu G."/>
            <person name="Li Q."/>
            <person name="Gao W."/>
            <person name="Zheng L."/>
        </authorList>
    </citation>
    <scope>NUCLEOTIDE SEQUENCE [LARGE SCALE GENOMIC DNA]</scope>
    <source>
        <strain evidence="8 9">PY97M</strain>
    </source>
</reference>
<dbReference type="PROSITE" id="PS00588">
    <property type="entry name" value="FLAGELLA_BB_ROD"/>
    <property type="match status" value="1"/>
</dbReference>
<keyword evidence="8" id="KW-0282">Flagellum</keyword>
<evidence type="ECO:0000256" key="2">
    <source>
        <dbReference type="ARBA" id="ARBA00009677"/>
    </source>
</evidence>